<sequence>MIPAPPRPVAAVDDRVHDQVREQLGHAVRIADDRILDGDVAREVASRIGPLELRHHVRQGRAQVVGRALRLMRLATSCVAASDDLAATISAPVMMDESGVRMSCPGTAMNCSRRSTFSRDASSALRASRVGIQLAGEQLREQPEHVDDFRVRNGGAVWIEAAKGAEERSVRSAHRQREIAFEAIHFGDVMVAVDGMIRHAANDDEGLVASHADAKRVLDGKAFPGASPKSKRSWAAHRVQVSPVTLAIPTQRIPVVSEMTRMIVGTDFRFWTAAMSSWSSVI</sequence>
<dbReference type="Proteomes" id="UP000229897">
    <property type="component" value="Chromosome"/>
</dbReference>
<name>A0A2D2DLF5_9BURK</name>
<gene>
    <name evidence="1" type="ORF">CR152_15740</name>
</gene>
<reference evidence="1" key="1">
    <citation type="submission" date="2017-10" db="EMBL/GenBank/DDBJ databases">
        <title>Massilia psychrophilum sp. nov., a novel purple-pigmented bacterium isolated from Tianshan glacier, Xinjiang Municipality, China.</title>
        <authorList>
            <person name="Wang H."/>
        </authorList>
    </citation>
    <scope>NUCLEOTIDE SEQUENCE [LARGE SCALE GENOMIC DNA]</scope>
    <source>
        <strain evidence="1">B2</strain>
    </source>
</reference>
<evidence type="ECO:0000313" key="1">
    <source>
        <dbReference type="EMBL" id="ATQ75816.1"/>
    </source>
</evidence>
<protein>
    <submittedName>
        <fullName evidence="1">Uncharacterized protein</fullName>
    </submittedName>
</protein>
<dbReference type="EMBL" id="CP024608">
    <property type="protein sequence ID" value="ATQ75816.1"/>
    <property type="molecule type" value="Genomic_DNA"/>
</dbReference>
<organism evidence="1 2">
    <name type="scientific">Massilia violaceinigra</name>
    <dbReference type="NCBI Taxonomy" id="2045208"/>
    <lineage>
        <taxon>Bacteria</taxon>
        <taxon>Pseudomonadati</taxon>
        <taxon>Pseudomonadota</taxon>
        <taxon>Betaproteobacteria</taxon>
        <taxon>Burkholderiales</taxon>
        <taxon>Oxalobacteraceae</taxon>
        <taxon>Telluria group</taxon>
        <taxon>Massilia</taxon>
    </lineage>
</organism>
<dbReference type="AlphaFoldDB" id="A0A2D2DLF5"/>
<dbReference type="KEGG" id="mass:CR152_15740"/>
<accession>A0A2D2DLF5</accession>
<proteinExistence type="predicted"/>
<keyword evidence="2" id="KW-1185">Reference proteome</keyword>
<evidence type="ECO:0000313" key="2">
    <source>
        <dbReference type="Proteomes" id="UP000229897"/>
    </source>
</evidence>